<keyword evidence="7" id="KW-1185">Reference proteome</keyword>
<dbReference type="AlphaFoldDB" id="A0A419V630"/>
<comment type="function">
    <text evidence="2">Pyridoxal 5'-phosphate (PLP)-binding protein, which is involved in PLP homeostasis.</text>
</comment>
<organism evidence="6 7">
    <name type="scientific">Sinobaca qinghaiensis</name>
    <dbReference type="NCBI Taxonomy" id="342944"/>
    <lineage>
        <taxon>Bacteria</taxon>
        <taxon>Bacillati</taxon>
        <taxon>Bacillota</taxon>
        <taxon>Bacilli</taxon>
        <taxon>Bacillales</taxon>
        <taxon>Sporolactobacillaceae</taxon>
        <taxon>Sinobaca</taxon>
    </lineage>
</organism>
<accession>A0A419V630</accession>
<evidence type="ECO:0000256" key="1">
    <source>
        <dbReference type="ARBA" id="ARBA00022898"/>
    </source>
</evidence>
<dbReference type="CDD" id="cd00635">
    <property type="entry name" value="PLPDE_III_YBL036c_like"/>
    <property type="match status" value="1"/>
</dbReference>
<evidence type="ECO:0000259" key="5">
    <source>
        <dbReference type="Pfam" id="PF01168"/>
    </source>
</evidence>
<dbReference type="Pfam" id="PF01168">
    <property type="entry name" value="Ala_racemase_N"/>
    <property type="match status" value="1"/>
</dbReference>
<dbReference type="PIRSF" id="PIRSF004848">
    <property type="entry name" value="YBL036c_PLPDEIII"/>
    <property type="match status" value="1"/>
</dbReference>
<dbReference type="InterPro" id="IPR029066">
    <property type="entry name" value="PLP-binding_barrel"/>
</dbReference>
<comment type="cofactor">
    <cofactor evidence="3">
        <name>pyridoxal 5'-phosphate</name>
        <dbReference type="ChEBI" id="CHEBI:597326"/>
    </cofactor>
</comment>
<comment type="caution">
    <text evidence="6">The sequence shown here is derived from an EMBL/GenBank/DDBJ whole genome shotgun (WGS) entry which is preliminary data.</text>
</comment>
<evidence type="ECO:0000256" key="3">
    <source>
        <dbReference type="PIRSR" id="PIRSR004848-1"/>
    </source>
</evidence>
<dbReference type="OrthoDB" id="9804072at2"/>
<dbReference type="EMBL" id="RAPK01000007">
    <property type="protein sequence ID" value="RKD75443.1"/>
    <property type="molecule type" value="Genomic_DNA"/>
</dbReference>
<dbReference type="SUPFAM" id="SSF51419">
    <property type="entry name" value="PLP-binding barrel"/>
    <property type="match status" value="1"/>
</dbReference>
<evidence type="ECO:0000256" key="4">
    <source>
        <dbReference type="RuleBase" id="RU004514"/>
    </source>
</evidence>
<feature type="modified residue" description="N6-(pyridoxal phosphate)lysine" evidence="2 3">
    <location>
        <position position="45"/>
    </location>
</feature>
<comment type="similarity">
    <text evidence="2 4">Belongs to the pyridoxal phosphate-binding protein YggS/PROSC family.</text>
</comment>
<dbReference type="PANTHER" id="PTHR10146:SF14">
    <property type="entry name" value="PYRIDOXAL PHOSPHATE HOMEOSTASIS PROTEIN"/>
    <property type="match status" value="1"/>
</dbReference>
<dbReference type="Proteomes" id="UP000285120">
    <property type="component" value="Unassembled WGS sequence"/>
</dbReference>
<evidence type="ECO:0000313" key="6">
    <source>
        <dbReference type="EMBL" id="RKD75443.1"/>
    </source>
</evidence>
<dbReference type="InterPro" id="IPR011078">
    <property type="entry name" value="PyrdxlP_homeostasis"/>
</dbReference>
<dbReference type="NCBIfam" id="TIGR00044">
    <property type="entry name" value="YggS family pyridoxal phosphate-dependent enzyme"/>
    <property type="match status" value="1"/>
</dbReference>
<name>A0A419V630_9BACL</name>
<keyword evidence="1 2" id="KW-0663">Pyridoxal phosphate</keyword>
<reference evidence="6 7" key="1">
    <citation type="submission" date="2018-09" db="EMBL/GenBank/DDBJ databases">
        <title>Genomic Encyclopedia of Archaeal and Bacterial Type Strains, Phase II (KMG-II): from individual species to whole genera.</title>
        <authorList>
            <person name="Goeker M."/>
        </authorList>
    </citation>
    <scope>NUCLEOTIDE SEQUENCE [LARGE SCALE GENOMIC DNA]</scope>
    <source>
        <strain evidence="6 7">DSM 17008</strain>
    </source>
</reference>
<dbReference type="FunFam" id="3.20.20.10:FF:000011">
    <property type="entry name" value="Pyridoxal phosphate homeostasis protein"/>
    <property type="match status" value="1"/>
</dbReference>
<feature type="domain" description="Alanine racemase N-terminal" evidence="5">
    <location>
        <begin position="20"/>
        <end position="235"/>
    </location>
</feature>
<proteinExistence type="inferred from homology"/>
<dbReference type="InterPro" id="IPR001608">
    <property type="entry name" value="Ala_racemase_N"/>
</dbReference>
<evidence type="ECO:0000313" key="7">
    <source>
        <dbReference type="Proteomes" id="UP000285120"/>
    </source>
</evidence>
<dbReference type="PROSITE" id="PS01211">
    <property type="entry name" value="UPF0001"/>
    <property type="match status" value="1"/>
</dbReference>
<sequence length="239" mass="26519">MQIRKGNSTLGDVEENLAGIKQTVAEACSRAGRREDEVHIIAVTKYVSMETAERAIEAGISHLGENRIEGALDKWEKLQDKASFHFIGQLQSKKAKKIIGKYEYIHSLDRMSLAEELEKRLEDGNKVKCFVQVNVSGEASKAGLDAAEVIPFIQRLEGFSAIEVVGLMTMAPYEEEPEKTRGLFRELRELRDRVRALGQPNAPCEELSMGMSNDYAIAIEEGATYIRLGTSLVGNETNA</sequence>
<dbReference type="PANTHER" id="PTHR10146">
    <property type="entry name" value="PROLINE SYNTHETASE CO-TRANSCRIBED BACTERIAL HOMOLOG PROTEIN"/>
    <property type="match status" value="1"/>
</dbReference>
<evidence type="ECO:0000256" key="2">
    <source>
        <dbReference type="HAMAP-Rule" id="MF_02087"/>
    </source>
</evidence>
<protein>
    <recommendedName>
        <fullName evidence="2">Pyridoxal phosphate homeostasis protein</fullName>
        <shortName evidence="2">PLP homeostasis protein</shortName>
    </recommendedName>
</protein>
<dbReference type="HAMAP" id="MF_02087">
    <property type="entry name" value="PLP_homeostasis"/>
    <property type="match status" value="1"/>
</dbReference>
<gene>
    <name evidence="6" type="ORF">ATL39_1142</name>
</gene>
<dbReference type="Gene3D" id="3.20.20.10">
    <property type="entry name" value="Alanine racemase"/>
    <property type="match status" value="1"/>
</dbReference>
<dbReference type="GO" id="GO:0030170">
    <property type="term" value="F:pyridoxal phosphate binding"/>
    <property type="evidence" value="ECO:0007669"/>
    <property type="project" value="UniProtKB-UniRule"/>
</dbReference>